<keyword evidence="1" id="KW-0472">Membrane</keyword>
<name>A0AAV2CC34_9ROSI</name>
<feature type="transmembrane region" description="Helical" evidence="1">
    <location>
        <begin position="36"/>
        <end position="58"/>
    </location>
</feature>
<dbReference type="EMBL" id="OZ034813">
    <property type="protein sequence ID" value="CAL1353839.1"/>
    <property type="molecule type" value="Genomic_DNA"/>
</dbReference>
<accession>A0AAV2CC34</accession>
<keyword evidence="3" id="KW-1185">Reference proteome</keyword>
<evidence type="ECO:0000256" key="1">
    <source>
        <dbReference type="SAM" id="Phobius"/>
    </source>
</evidence>
<keyword evidence="1" id="KW-1133">Transmembrane helix</keyword>
<organism evidence="2 3">
    <name type="scientific">Linum trigynum</name>
    <dbReference type="NCBI Taxonomy" id="586398"/>
    <lineage>
        <taxon>Eukaryota</taxon>
        <taxon>Viridiplantae</taxon>
        <taxon>Streptophyta</taxon>
        <taxon>Embryophyta</taxon>
        <taxon>Tracheophyta</taxon>
        <taxon>Spermatophyta</taxon>
        <taxon>Magnoliopsida</taxon>
        <taxon>eudicotyledons</taxon>
        <taxon>Gunneridae</taxon>
        <taxon>Pentapetalae</taxon>
        <taxon>rosids</taxon>
        <taxon>fabids</taxon>
        <taxon>Malpighiales</taxon>
        <taxon>Linaceae</taxon>
        <taxon>Linum</taxon>
    </lineage>
</organism>
<protein>
    <submittedName>
        <fullName evidence="2">Uncharacterized protein</fullName>
    </submittedName>
</protein>
<keyword evidence="1" id="KW-0812">Transmembrane</keyword>
<sequence length="88" mass="9847">MASSIPLLASPIRDQAAPLSITLLSKLRYGIPTSSFFLFFLSPFAFFGRSGAVLVVLVTEFRLFFPQLILCGVDVWGIEEYEVRTFHS</sequence>
<evidence type="ECO:0000313" key="2">
    <source>
        <dbReference type="EMBL" id="CAL1353839.1"/>
    </source>
</evidence>
<dbReference type="Proteomes" id="UP001497516">
    <property type="component" value="Chromosome 1"/>
</dbReference>
<dbReference type="AlphaFoldDB" id="A0AAV2CC34"/>
<gene>
    <name evidence="2" type="ORF">LTRI10_LOCUS1710</name>
</gene>
<proteinExistence type="predicted"/>
<reference evidence="2 3" key="1">
    <citation type="submission" date="2024-04" db="EMBL/GenBank/DDBJ databases">
        <authorList>
            <person name="Fracassetti M."/>
        </authorList>
    </citation>
    <scope>NUCLEOTIDE SEQUENCE [LARGE SCALE GENOMIC DNA]</scope>
</reference>
<evidence type="ECO:0000313" key="3">
    <source>
        <dbReference type="Proteomes" id="UP001497516"/>
    </source>
</evidence>